<protein>
    <submittedName>
        <fullName evidence="1">DNA-binding protein</fullName>
    </submittedName>
</protein>
<evidence type="ECO:0000313" key="1">
    <source>
        <dbReference type="EMBL" id="GCF92143.1"/>
    </source>
</evidence>
<dbReference type="GO" id="GO:0003677">
    <property type="term" value="F:DNA binding"/>
    <property type="evidence" value="ECO:0007669"/>
    <property type="project" value="UniProtKB-KW"/>
</dbReference>
<dbReference type="AlphaFoldDB" id="A0A4P5PFB8"/>
<dbReference type="RefSeq" id="WP_227873690.1">
    <property type="nucleotide sequence ID" value="NZ_BJCC01000001.1"/>
</dbReference>
<organism evidence="1 2">
    <name type="scientific">Enterococcus florum</name>
    <dbReference type="NCBI Taxonomy" id="2480627"/>
    <lineage>
        <taxon>Bacteria</taxon>
        <taxon>Bacillati</taxon>
        <taxon>Bacillota</taxon>
        <taxon>Bacilli</taxon>
        <taxon>Lactobacillales</taxon>
        <taxon>Enterococcaceae</taxon>
        <taxon>Enterococcus</taxon>
    </lineage>
</organism>
<evidence type="ECO:0000313" key="2">
    <source>
        <dbReference type="Proteomes" id="UP000290567"/>
    </source>
</evidence>
<keyword evidence="1" id="KW-0238">DNA-binding</keyword>
<dbReference type="Proteomes" id="UP000290567">
    <property type="component" value="Unassembled WGS sequence"/>
</dbReference>
<reference evidence="2" key="1">
    <citation type="submission" date="2019-02" db="EMBL/GenBank/DDBJ databases">
        <title>Draft genome sequence of Enterococcus sp. Gos25-1.</title>
        <authorList>
            <person name="Tanaka N."/>
            <person name="Shiwa Y."/>
            <person name="Fujita N."/>
        </authorList>
    </citation>
    <scope>NUCLEOTIDE SEQUENCE [LARGE SCALE GENOMIC DNA]</scope>
    <source>
        <strain evidence="2">Gos25-1</strain>
    </source>
</reference>
<sequence length="97" mass="11613">MDNENKEVHLDEKTLTIIHYILEIASIKELPLVLTNSDLKKEFQISDSTLNRLINYTEFPPCWKGIRGHYLRDDIIAWYRDKDFEGFRKIMREINSL</sequence>
<proteinExistence type="predicted"/>
<dbReference type="EMBL" id="BJCC01000001">
    <property type="protein sequence ID" value="GCF92143.1"/>
    <property type="molecule type" value="Genomic_DNA"/>
</dbReference>
<keyword evidence="2" id="KW-1185">Reference proteome</keyword>
<gene>
    <name evidence="1" type="ORF">NRIC_00340</name>
</gene>
<comment type="caution">
    <text evidence="1">The sequence shown here is derived from an EMBL/GenBank/DDBJ whole genome shotgun (WGS) entry which is preliminary data.</text>
</comment>
<name>A0A4P5PFB8_9ENTE</name>
<accession>A0A4P5PFB8</accession>